<dbReference type="AlphaFoldDB" id="A0A1H3DFM3"/>
<accession>A0A1H3DFM3</accession>
<keyword evidence="1" id="KW-0472">Membrane</keyword>
<keyword evidence="3" id="KW-1185">Reference proteome</keyword>
<keyword evidence="1" id="KW-1133">Transmembrane helix</keyword>
<feature type="transmembrane region" description="Helical" evidence="1">
    <location>
        <begin position="793"/>
        <end position="810"/>
    </location>
</feature>
<feature type="transmembrane region" description="Helical" evidence="1">
    <location>
        <begin position="700"/>
        <end position="718"/>
    </location>
</feature>
<dbReference type="Proteomes" id="UP000198816">
    <property type="component" value="Unassembled WGS sequence"/>
</dbReference>
<evidence type="ECO:0000313" key="2">
    <source>
        <dbReference type="EMBL" id="SDX65147.1"/>
    </source>
</evidence>
<organism evidence="2 3">
    <name type="scientific">Thiocapsa roseopersicina</name>
    <dbReference type="NCBI Taxonomy" id="1058"/>
    <lineage>
        <taxon>Bacteria</taxon>
        <taxon>Pseudomonadati</taxon>
        <taxon>Pseudomonadota</taxon>
        <taxon>Gammaproteobacteria</taxon>
        <taxon>Chromatiales</taxon>
        <taxon>Chromatiaceae</taxon>
        <taxon>Thiocapsa</taxon>
    </lineage>
</organism>
<proteinExistence type="predicted"/>
<feature type="transmembrane region" description="Helical" evidence="1">
    <location>
        <begin position="949"/>
        <end position="968"/>
    </location>
</feature>
<name>A0A1H3DFM3_THIRO</name>
<feature type="transmembrane region" description="Helical" evidence="1">
    <location>
        <begin position="923"/>
        <end position="943"/>
    </location>
</feature>
<keyword evidence="1" id="KW-0812">Transmembrane</keyword>
<dbReference type="OrthoDB" id="5747753at2"/>
<evidence type="ECO:0000256" key="1">
    <source>
        <dbReference type="SAM" id="Phobius"/>
    </source>
</evidence>
<protein>
    <submittedName>
        <fullName evidence="2">Uncharacterized protein</fullName>
    </submittedName>
</protein>
<dbReference type="EMBL" id="FNNZ01000048">
    <property type="protein sequence ID" value="SDX65147.1"/>
    <property type="molecule type" value="Genomic_DNA"/>
</dbReference>
<reference evidence="3" key="1">
    <citation type="submission" date="2016-10" db="EMBL/GenBank/DDBJ databases">
        <authorList>
            <person name="Varghese N."/>
            <person name="Submissions S."/>
        </authorList>
    </citation>
    <scope>NUCLEOTIDE SEQUENCE [LARGE SCALE GENOMIC DNA]</scope>
    <source>
        <strain evidence="3">DSM 217</strain>
    </source>
</reference>
<gene>
    <name evidence="2" type="ORF">SAMN05421783_1487</name>
</gene>
<evidence type="ECO:0000313" key="3">
    <source>
        <dbReference type="Proteomes" id="UP000198816"/>
    </source>
</evidence>
<feature type="transmembrane region" description="Helical" evidence="1">
    <location>
        <begin position="767"/>
        <end position="787"/>
    </location>
</feature>
<dbReference type="RefSeq" id="WP_093038424.1">
    <property type="nucleotide sequence ID" value="NZ_FNNZ01000048.1"/>
</dbReference>
<sequence length="1180" mass="131869">MSDLTPSASAETTAKLFRGRVLKPAEGVFLFHPRAIERLIIDHLATEARDISIPELAYYLMPATAFLTGLESENPEALAVIEGLNLPDYVILLPIPPEQRLDRVGFTRLLRDYWARRFEAEVARAWQIARDDNLDGDPFGPIGLTRRIGPLALAEVRDIMTRDGVVPAGIGNAFICRSFVALIARLRYFSPGARGFFFPTIRDWHALDLWLIESGLDLPGSLQGGRLPRLLEHTRPDHRCGVPEYLPLLPSGLPYGESDPDFARAIAARQNHETPLVPDEPASPDVSDTTISSPVDEIEARCLAVLHEASQLARRDWKMRLRDIAITPVAPLLDALLAIPGLLSRKRSEAGPRGIWLDLHLALFADAVRKAQRAEHDDHYAAALVNLALARRRFIAMGEPCLDARDAVRAILAQRAAAAQSTLADLIAANSKLNPDTARELSALTALLGEEVMRAGSARSAYLILRDLERVLLESRTTYYRLRPFRWAASGGKERLRQILPFQARLKALRALEVASSRLEQIEWPTREVERFSVPLKRLSEQLSSRLAGQLRPHLRASLEEAGFNPANHREQVAAHKMREELLDVIQHRRHLKFTDVRDIVARNILRLPDPTLEEIRHGDRLAHFDRIAAKALPGVYKPGEFYVKGLQQLGAPLFGTPRGRLILRHLILPTGLAFLGLKTLDILAGLIAPEGGSVHLAPLWLVLLIALLINAFAYTHVGRAIAKTIWRVVSWTVRLLLFDGMRRLLRWAPVARLLSTSLIRGLDRNLVQPLFIGLLIVLPFVGLGLLIDGVEIDYGLSLLIPAFAIGTLARNTPAGRRMLDNAASTAWQVLRRLNQTLVIGLVRELLHFFKEVTRRFEQGLHRIEELLSHQLGESRLALVVKALFAPVWNFTEAVIQFYVTVLVEPQVNPIKHFPLVTITHKLMLPFLPALTGLLVALTEPFLPKLIAYPFVTVTILLLPGLAGFLVWELKENRRIYAANHAGTNPVGHEAARIEAVRRSDLSSTPIEPAVIGSHGETMRGMLRRGFHSGTLPKAFDRLRRVLREEIRDEVPYPHRLREAQRRLAEVERALCVFCDRELGYALRRRCAEPNCGLVRVETGRPRLSSNAFDLTLELYAADTADDRPIELRLCVYLEEPDLFLKVEVSGPKDELGAPCWALVRSDLEVFSGRAGVKQAPSAV</sequence>